<dbReference type="Pfam" id="PF02391">
    <property type="entry name" value="MoaE"/>
    <property type="match status" value="1"/>
</dbReference>
<dbReference type="SMART" id="SM00852">
    <property type="entry name" value="MoCF_biosynth"/>
    <property type="match status" value="1"/>
</dbReference>
<protein>
    <submittedName>
        <fullName evidence="5">Molybdenum cofactor biosynthesis protein MoaE</fullName>
    </submittedName>
</protein>
<dbReference type="Proteomes" id="UP001595937">
    <property type="component" value="Unassembled WGS sequence"/>
</dbReference>
<sequence>MRSIPARRDDSDCQVSEDPSAPLALRGTARVLIASTRAADGTYEDRTGPLLVDWLRGRGLDEVDKRVVADGPDVGAGLREAIDAGIDIVITSGGTGVSPTDVTPEQTAPVLTREMPGVLEAVRRRGAEKTATSLLSRGLAGMAGDSFVVNLPGSRGGVKDGIAVLDPILDHLLDQRDGGGHPEQEQAGPGHQQDERAAAGSASAPTVDASRGATPFGGPLEELRIPGDPEMGPAQERVLVASVGEDAVSVAALIEAVEDPRCGAVVTFDGVVRDHDGGRGVERLEYTAHPGAADVMAEVAREIAERYPDTLVAVAHRYGPLEIGDSALACAVAAPHRKQAFVACDDLVDTVKQRLPIWKHQHFEDGEDEWVGALG</sequence>
<dbReference type="InterPro" id="IPR036563">
    <property type="entry name" value="MoaE_sf"/>
</dbReference>
<dbReference type="CDD" id="cd00886">
    <property type="entry name" value="MogA_MoaB"/>
    <property type="match status" value="1"/>
</dbReference>
<evidence type="ECO:0000256" key="1">
    <source>
        <dbReference type="ARBA" id="ARBA00005046"/>
    </source>
</evidence>
<feature type="region of interest" description="Disordered" evidence="3">
    <location>
        <begin position="173"/>
        <end position="232"/>
    </location>
</feature>
<dbReference type="EMBL" id="JBHSLN010000079">
    <property type="protein sequence ID" value="MFC5298689.1"/>
    <property type="molecule type" value="Genomic_DNA"/>
</dbReference>
<evidence type="ECO:0000256" key="3">
    <source>
        <dbReference type="SAM" id="MobiDB-lite"/>
    </source>
</evidence>
<name>A0ABW0FHY0_9MICO</name>
<evidence type="ECO:0000313" key="5">
    <source>
        <dbReference type="EMBL" id="MFC5298689.1"/>
    </source>
</evidence>
<dbReference type="Pfam" id="PF00994">
    <property type="entry name" value="MoCF_biosynth"/>
    <property type="match status" value="1"/>
</dbReference>
<evidence type="ECO:0000313" key="6">
    <source>
        <dbReference type="Proteomes" id="UP001595937"/>
    </source>
</evidence>
<dbReference type="RefSeq" id="WP_343926037.1">
    <property type="nucleotide sequence ID" value="NZ_BAAAIR010000049.1"/>
</dbReference>
<accession>A0ABW0FHY0</accession>
<comment type="pathway">
    <text evidence="1">Cofactor biosynthesis; molybdopterin biosynthesis.</text>
</comment>
<evidence type="ECO:0000259" key="4">
    <source>
        <dbReference type="SMART" id="SM00852"/>
    </source>
</evidence>
<organism evidence="5 6">
    <name type="scientific">Brachybacterium tyrofermentans</name>
    <dbReference type="NCBI Taxonomy" id="47848"/>
    <lineage>
        <taxon>Bacteria</taxon>
        <taxon>Bacillati</taxon>
        <taxon>Actinomycetota</taxon>
        <taxon>Actinomycetes</taxon>
        <taxon>Micrococcales</taxon>
        <taxon>Dermabacteraceae</taxon>
        <taxon>Brachybacterium</taxon>
    </lineage>
</organism>
<gene>
    <name evidence="5" type="ORF">ACFPK8_14340</name>
</gene>
<keyword evidence="2" id="KW-0501">Molybdenum cofactor biosynthesis</keyword>
<keyword evidence="6" id="KW-1185">Reference proteome</keyword>
<dbReference type="InterPro" id="IPR001453">
    <property type="entry name" value="MoaB/Mog_dom"/>
</dbReference>
<dbReference type="SUPFAM" id="SSF54690">
    <property type="entry name" value="Molybdopterin synthase subunit MoaE"/>
    <property type="match status" value="1"/>
</dbReference>
<dbReference type="Gene3D" id="3.40.980.10">
    <property type="entry name" value="MoaB/Mog-like domain"/>
    <property type="match status" value="1"/>
</dbReference>
<dbReference type="NCBIfam" id="TIGR00177">
    <property type="entry name" value="molyb_syn"/>
    <property type="match status" value="1"/>
</dbReference>
<dbReference type="GeneID" id="303298902"/>
<dbReference type="InterPro" id="IPR051920">
    <property type="entry name" value="MPT_Adenylyltrnsfr/MoaC-Rel"/>
</dbReference>
<evidence type="ECO:0000256" key="2">
    <source>
        <dbReference type="ARBA" id="ARBA00023150"/>
    </source>
</evidence>
<feature type="compositionally biased region" description="Basic and acidic residues" evidence="3">
    <location>
        <begin position="173"/>
        <end position="184"/>
    </location>
</feature>
<dbReference type="InterPro" id="IPR036425">
    <property type="entry name" value="MoaB/Mog-like_dom_sf"/>
</dbReference>
<reference evidence="6" key="1">
    <citation type="journal article" date="2019" name="Int. J. Syst. Evol. Microbiol.">
        <title>The Global Catalogue of Microorganisms (GCM) 10K type strain sequencing project: providing services to taxonomists for standard genome sequencing and annotation.</title>
        <authorList>
            <consortium name="The Broad Institute Genomics Platform"/>
            <consortium name="The Broad Institute Genome Sequencing Center for Infectious Disease"/>
            <person name="Wu L."/>
            <person name="Ma J."/>
        </authorList>
    </citation>
    <scope>NUCLEOTIDE SEQUENCE [LARGE SCALE GENOMIC DNA]</scope>
    <source>
        <strain evidence="6">CGMCC 1.16455</strain>
    </source>
</reference>
<dbReference type="Gene3D" id="3.90.1170.40">
    <property type="entry name" value="Molybdopterin biosynthesis MoaE subunit"/>
    <property type="match status" value="1"/>
</dbReference>
<comment type="caution">
    <text evidence="5">The sequence shown here is derived from an EMBL/GenBank/DDBJ whole genome shotgun (WGS) entry which is preliminary data.</text>
</comment>
<feature type="domain" description="MoaB/Mog" evidence="4">
    <location>
        <begin position="30"/>
        <end position="172"/>
    </location>
</feature>
<dbReference type="SUPFAM" id="SSF53218">
    <property type="entry name" value="Molybdenum cofactor biosynthesis proteins"/>
    <property type="match status" value="1"/>
</dbReference>
<feature type="compositionally biased region" description="Basic and acidic residues" evidence="3">
    <location>
        <begin position="1"/>
        <end position="11"/>
    </location>
</feature>
<proteinExistence type="predicted"/>
<feature type="region of interest" description="Disordered" evidence="3">
    <location>
        <begin position="1"/>
        <end position="20"/>
    </location>
</feature>
<dbReference type="InterPro" id="IPR003448">
    <property type="entry name" value="Mopterin_biosynth_MoaE"/>
</dbReference>
<dbReference type="PANTHER" id="PTHR43764">
    <property type="entry name" value="MOLYBDENUM COFACTOR BIOSYNTHESIS"/>
    <property type="match status" value="1"/>
</dbReference>
<dbReference type="PANTHER" id="PTHR43764:SF1">
    <property type="entry name" value="MOLYBDOPTERIN MOLYBDOTRANSFERASE"/>
    <property type="match status" value="1"/>
</dbReference>
<dbReference type="CDD" id="cd00756">
    <property type="entry name" value="MoaE"/>
    <property type="match status" value="1"/>
</dbReference>